<keyword evidence="1" id="KW-0813">Transport</keyword>
<dbReference type="GO" id="GO:0016020">
    <property type="term" value="C:membrane"/>
    <property type="evidence" value="ECO:0007669"/>
    <property type="project" value="InterPro"/>
</dbReference>
<evidence type="ECO:0000313" key="10">
    <source>
        <dbReference type="EMBL" id="GHC61105.1"/>
    </source>
</evidence>
<keyword evidence="11" id="KW-1185">Reference proteome</keyword>
<dbReference type="Pfam" id="PF00005">
    <property type="entry name" value="ABC_tran"/>
    <property type="match status" value="1"/>
</dbReference>
<dbReference type="GO" id="GO:0015697">
    <property type="term" value="P:quaternary ammonium group transport"/>
    <property type="evidence" value="ECO:0007669"/>
    <property type="project" value="UniProtKB-ARBA"/>
</dbReference>
<dbReference type="SUPFAM" id="SSF52540">
    <property type="entry name" value="P-loop containing nucleoside triphosphate hydrolases"/>
    <property type="match status" value="1"/>
</dbReference>
<proteinExistence type="predicted"/>
<dbReference type="PANTHER" id="PTHR42781">
    <property type="entry name" value="SPERMIDINE/PUTRESCINE IMPORT ATP-BINDING PROTEIN POTA"/>
    <property type="match status" value="1"/>
</dbReference>
<evidence type="ECO:0000256" key="6">
    <source>
        <dbReference type="ARBA" id="ARBA00023004"/>
    </source>
</evidence>
<keyword evidence="6" id="KW-0408">Iron</keyword>
<evidence type="ECO:0000313" key="11">
    <source>
        <dbReference type="Proteomes" id="UP000638981"/>
    </source>
</evidence>
<dbReference type="SMART" id="SM00382">
    <property type="entry name" value="AAA"/>
    <property type="match status" value="1"/>
</dbReference>
<accession>A0A918WKY5</accession>
<dbReference type="InterPro" id="IPR015853">
    <property type="entry name" value="ABC_transpr_FbpC"/>
</dbReference>
<dbReference type="InterPro" id="IPR003593">
    <property type="entry name" value="AAA+_ATPase"/>
</dbReference>
<keyword evidence="7" id="KW-0406">Ion transport</keyword>
<keyword evidence="3" id="KW-0410">Iron transport</keyword>
<dbReference type="SUPFAM" id="SSF50331">
    <property type="entry name" value="MOP-like"/>
    <property type="match status" value="1"/>
</dbReference>
<dbReference type="PROSITE" id="PS50893">
    <property type="entry name" value="ABC_TRANSPORTER_2"/>
    <property type="match status" value="1"/>
</dbReference>
<reference evidence="10" key="2">
    <citation type="submission" date="2020-09" db="EMBL/GenBank/DDBJ databases">
        <authorList>
            <person name="Sun Q."/>
            <person name="Kim S."/>
        </authorList>
    </citation>
    <scope>NUCLEOTIDE SEQUENCE</scope>
    <source>
        <strain evidence="10">KCTC 23310</strain>
    </source>
</reference>
<protein>
    <submittedName>
        <fullName evidence="10">Polyamine-transporting ATPase</fullName>
    </submittedName>
</protein>
<gene>
    <name evidence="10" type="ORF">GCM10007315_26350</name>
</gene>
<evidence type="ECO:0000256" key="1">
    <source>
        <dbReference type="ARBA" id="ARBA00022448"/>
    </source>
</evidence>
<dbReference type="CDD" id="cd03259">
    <property type="entry name" value="ABC_Carb_Solutes_like"/>
    <property type="match status" value="1"/>
</dbReference>
<dbReference type="PROSITE" id="PS00211">
    <property type="entry name" value="ABC_TRANSPORTER_1"/>
    <property type="match status" value="1"/>
</dbReference>
<feature type="domain" description="ABC transporter" evidence="9">
    <location>
        <begin position="5"/>
        <end position="235"/>
    </location>
</feature>
<evidence type="ECO:0000259" key="9">
    <source>
        <dbReference type="PROSITE" id="PS50893"/>
    </source>
</evidence>
<evidence type="ECO:0000256" key="8">
    <source>
        <dbReference type="ARBA" id="ARBA00023136"/>
    </source>
</evidence>
<dbReference type="InterPro" id="IPR008995">
    <property type="entry name" value="Mo/tungstate-bd_C_term_dom"/>
</dbReference>
<dbReference type="InterPro" id="IPR027417">
    <property type="entry name" value="P-loop_NTPase"/>
</dbReference>
<sequence>MSVRVELRGLTKGWPKRRALDGLDLTLVPGEITALLGPSGCGKTTALRIVAGLLAADSGDVFFDGVDQAPLPPEKRAAVMVFQNGLLFPQMNVAENLGFGLRMRREPAARIAASVHAMLEALHLPGFENVRTDQLSGGQAQRVALGRALILRPKVLLLDEPLASLDPHLRGEMQSLIRDLQRQTGVTTLMVTHDQAEATALADHIALMFDGRLRQQGMVRDFLDRPADEQVARFFGGCNFIAGTVEGQIFQSPFGPLTLHHPAPNGPGLLTIRPEAIGLGDGTNPVRARLFQERDLGAQKRLELMAGDIRLTAVLPTGAPVAGDMLLNLPPAALWVIPVPR</sequence>
<dbReference type="FunFam" id="3.40.50.300:FF:000425">
    <property type="entry name" value="Probable ABC transporter, ATP-binding subunit"/>
    <property type="match status" value="1"/>
</dbReference>
<dbReference type="GO" id="GO:0005524">
    <property type="term" value="F:ATP binding"/>
    <property type="evidence" value="ECO:0007669"/>
    <property type="project" value="UniProtKB-KW"/>
</dbReference>
<dbReference type="GO" id="GO:0016887">
    <property type="term" value="F:ATP hydrolysis activity"/>
    <property type="evidence" value="ECO:0007669"/>
    <property type="project" value="InterPro"/>
</dbReference>
<comment type="caution">
    <text evidence="10">The sequence shown here is derived from an EMBL/GenBank/DDBJ whole genome shotgun (WGS) entry which is preliminary data.</text>
</comment>
<evidence type="ECO:0000256" key="5">
    <source>
        <dbReference type="ARBA" id="ARBA00022840"/>
    </source>
</evidence>
<dbReference type="Proteomes" id="UP000638981">
    <property type="component" value="Unassembled WGS sequence"/>
</dbReference>
<evidence type="ECO:0000256" key="2">
    <source>
        <dbReference type="ARBA" id="ARBA00022475"/>
    </source>
</evidence>
<dbReference type="InterPro" id="IPR017871">
    <property type="entry name" value="ABC_transporter-like_CS"/>
</dbReference>
<dbReference type="PANTHER" id="PTHR42781:SF4">
    <property type="entry name" value="SPERMIDINE_PUTRESCINE IMPORT ATP-BINDING PROTEIN POTA"/>
    <property type="match status" value="1"/>
</dbReference>
<reference evidence="10" key="1">
    <citation type="journal article" date="2014" name="Int. J. Syst. Evol. Microbiol.">
        <title>Complete genome sequence of Corynebacterium casei LMG S-19264T (=DSM 44701T), isolated from a smear-ripened cheese.</title>
        <authorList>
            <consortium name="US DOE Joint Genome Institute (JGI-PGF)"/>
            <person name="Walter F."/>
            <person name="Albersmeier A."/>
            <person name="Kalinowski J."/>
            <person name="Ruckert C."/>
        </authorList>
    </citation>
    <scope>NUCLEOTIDE SEQUENCE</scope>
    <source>
        <strain evidence="10">KCTC 23310</strain>
    </source>
</reference>
<dbReference type="AlphaFoldDB" id="A0A918WKY5"/>
<evidence type="ECO:0000256" key="4">
    <source>
        <dbReference type="ARBA" id="ARBA00022741"/>
    </source>
</evidence>
<keyword evidence="8" id="KW-0472">Membrane</keyword>
<organism evidence="10 11">
    <name type="scientific">Neogemmobacter tilapiae</name>
    <dbReference type="NCBI Taxonomy" id="875041"/>
    <lineage>
        <taxon>Bacteria</taxon>
        <taxon>Pseudomonadati</taxon>
        <taxon>Pseudomonadota</taxon>
        <taxon>Alphaproteobacteria</taxon>
        <taxon>Rhodobacterales</taxon>
        <taxon>Paracoccaceae</taxon>
        <taxon>Neogemmobacter</taxon>
    </lineage>
</organism>
<dbReference type="Gene3D" id="3.40.50.300">
    <property type="entry name" value="P-loop containing nucleotide triphosphate hydrolases"/>
    <property type="match status" value="1"/>
</dbReference>
<dbReference type="GO" id="GO:0015408">
    <property type="term" value="F:ABC-type ferric iron transporter activity"/>
    <property type="evidence" value="ECO:0007669"/>
    <property type="project" value="InterPro"/>
</dbReference>
<keyword evidence="2" id="KW-1003">Cell membrane</keyword>
<keyword evidence="4" id="KW-0547">Nucleotide-binding</keyword>
<evidence type="ECO:0000256" key="7">
    <source>
        <dbReference type="ARBA" id="ARBA00023065"/>
    </source>
</evidence>
<dbReference type="RefSeq" id="WP_189412154.1">
    <property type="nucleotide sequence ID" value="NZ_BMYJ01000008.1"/>
</dbReference>
<evidence type="ECO:0000256" key="3">
    <source>
        <dbReference type="ARBA" id="ARBA00022496"/>
    </source>
</evidence>
<name>A0A918WKY5_9RHOB</name>
<dbReference type="EMBL" id="BMYJ01000008">
    <property type="protein sequence ID" value="GHC61105.1"/>
    <property type="molecule type" value="Genomic_DNA"/>
</dbReference>
<dbReference type="InterPro" id="IPR003439">
    <property type="entry name" value="ABC_transporter-like_ATP-bd"/>
</dbReference>
<keyword evidence="5" id="KW-0067">ATP-binding</keyword>
<dbReference type="InterPro" id="IPR050093">
    <property type="entry name" value="ABC_SmlMolc_Importer"/>
</dbReference>